<sequence>MGSFDGSTIKYDFNSNHQFLDTLDSGLNDALALQAEVNNVFKILYSVYEGDGALALQAAHQNIADLMDIAVSDMSDVNRRAREQQETMAAMDRANAAEF</sequence>
<keyword evidence="2" id="KW-1185">Reference proteome</keyword>
<comment type="caution">
    <text evidence="1">The sequence shown here is derived from an EMBL/GenBank/DDBJ whole genome shotgun (WGS) entry which is preliminary data.</text>
</comment>
<dbReference type="Proteomes" id="UP001142153">
    <property type="component" value="Unassembled WGS sequence"/>
</dbReference>
<dbReference type="SUPFAM" id="SSF140453">
    <property type="entry name" value="EsxAB dimer-like"/>
    <property type="match status" value="1"/>
</dbReference>
<proteinExistence type="predicted"/>
<accession>A0ABT4PUH0</accession>
<name>A0ABT4PUH0_9MYCO</name>
<gene>
    <name evidence="1" type="ORF">O6P37_15055</name>
</gene>
<evidence type="ECO:0000313" key="1">
    <source>
        <dbReference type="EMBL" id="MCZ8380190.1"/>
    </source>
</evidence>
<organism evidence="1 2">
    <name type="scientific">Mycobacterium hippophais</name>
    <dbReference type="NCBI Taxonomy" id="3016340"/>
    <lineage>
        <taxon>Bacteria</taxon>
        <taxon>Bacillati</taxon>
        <taxon>Actinomycetota</taxon>
        <taxon>Actinomycetes</taxon>
        <taxon>Mycobacteriales</taxon>
        <taxon>Mycobacteriaceae</taxon>
        <taxon>Mycobacterium</taxon>
    </lineage>
</organism>
<dbReference type="RefSeq" id="WP_269894846.1">
    <property type="nucleotide sequence ID" value="NZ_JAPZPY010000006.1"/>
</dbReference>
<dbReference type="EMBL" id="JAPZPY010000006">
    <property type="protein sequence ID" value="MCZ8380190.1"/>
    <property type="molecule type" value="Genomic_DNA"/>
</dbReference>
<evidence type="ECO:0000313" key="2">
    <source>
        <dbReference type="Proteomes" id="UP001142153"/>
    </source>
</evidence>
<reference evidence="1" key="1">
    <citation type="submission" date="2022-12" db="EMBL/GenBank/DDBJ databases">
        <authorList>
            <person name="Deng Y."/>
            <person name="Zhang Y.-Q."/>
        </authorList>
    </citation>
    <scope>NUCLEOTIDE SEQUENCE</scope>
    <source>
        <strain evidence="1">CPCC 205372</strain>
    </source>
</reference>
<dbReference type="InterPro" id="IPR036689">
    <property type="entry name" value="ESAT-6-like_sf"/>
</dbReference>
<protein>
    <submittedName>
        <fullName evidence="1">Uncharacterized protein</fullName>
    </submittedName>
</protein>